<keyword evidence="3" id="KW-1185">Reference proteome</keyword>
<dbReference type="OrthoDB" id="283589at2759"/>
<proteinExistence type="predicted"/>
<reference evidence="2 3" key="1">
    <citation type="journal article" date="2006" name="Nature">
        <title>Global trends of whole-genome duplications revealed by the ciliate Paramecium tetraurelia.</title>
        <authorList>
            <consortium name="Genoscope"/>
            <person name="Aury J.-M."/>
            <person name="Jaillon O."/>
            <person name="Duret L."/>
            <person name="Noel B."/>
            <person name="Jubin C."/>
            <person name="Porcel B.M."/>
            <person name="Segurens B."/>
            <person name="Daubin V."/>
            <person name="Anthouard V."/>
            <person name="Aiach N."/>
            <person name="Arnaiz O."/>
            <person name="Billaut A."/>
            <person name="Beisson J."/>
            <person name="Blanc I."/>
            <person name="Bouhouche K."/>
            <person name="Camara F."/>
            <person name="Duharcourt S."/>
            <person name="Guigo R."/>
            <person name="Gogendeau D."/>
            <person name="Katinka M."/>
            <person name="Keller A.-M."/>
            <person name="Kissmehl R."/>
            <person name="Klotz C."/>
            <person name="Koll F."/>
            <person name="Le Moue A."/>
            <person name="Lepere C."/>
            <person name="Malinsky S."/>
            <person name="Nowacki M."/>
            <person name="Nowak J.K."/>
            <person name="Plattner H."/>
            <person name="Poulain J."/>
            <person name="Ruiz F."/>
            <person name="Serrano V."/>
            <person name="Zagulski M."/>
            <person name="Dessen P."/>
            <person name="Betermier M."/>
            <person name="Weissenbach J."/>
            <person name="Scarpelli C."/>
            <person name="Schachter V."/>
            <person name="Sperling L."/>
            <person name="Meyer E."/>
            <person name="Cohen J."/>
            <person name="Wincker P."/>
        </authorList>
    </citation>
    <scope>NUCLEOTIDE SEQUENCE [LARGE SCALE GENOMIC DNA]</scope>
    <source>
        <strain evidence="2 3">Stock d4-2</strain>
    </source>
</reference>
<dbReference type="KEGG" id="ptm:GSPATT00032762001"/>
<dbReference type="Proteomes" id="UP000000600">
    <property type="component" value="Unassembled WGS sequence"/>
</dbReference>
<evidence type="ECO:0000313" key="3">
    <source>
        <dbReference type="Proteomes" id="UP000000600"/>
    </source>
</evidence>
<protein>
    <recommendedName>
        <fullName evidence="1">TLDc domain-containing protein</fullName>
    </recommendedName>
</protein>
<dbReference type="InterPro" id="IPR006571">
    <property type="entry name" value="TLDc_dom"/>
</dbReference>
<dbReference type="RefSeq" id="XP_001430308.1">
    <property type="nucleotide sequence ID" value="XM_001430271.1"/>
</dbReference>
<dbReference type="EMBL" id="CT868022">
    <property type="protein sequence ID" value="CAK62910.1"/>
    <property type="molecule type" value="Genomic_DNA"/>
</dbReference>
<evidence type="ECO:0000313" key="2">
    <source>
        <dbReference type="EMBL" id="CAK62910.1"/>
    </source>
</evidence>
<organism evidence="2 3">
    <name type="scientific">Paramecium tetraurelia</name>
    <dbReference type="NCBI Taxonomy" id="5888"/>
    <lineage>
        <taxon>Eukaryota</taxon>
        <taxon>Sar</taxon>
        <taxon>Alveolata</taxon>
        <taxon>Ciliophora</taxon>
        <taxon>Intramacronucleata</taxon>
        <taxon>Oligohymenophorea</taxon>
        <taxon>Peniculida</taxon>
        <taxon>Parameciidae</taxon>
        <taxon>Paramecium</taxon>
    </lineage>
</organism>
<evidence type="ECO:0000259" key="1">
    <source>
        <dbReference type="Pfam" id="PF07534"/>
    </source>
</evidence>
<accession>A0BWJ3</accession>
<name>A0BWJ3_PARTE</name>
<dbReference type="Pfam" id="PF07534">
    <property type="entry name" value="TLD"/>
    <property type="match status" value="1"/>
</dbReference>
<sequence>MGETKSVKVSHDMVKECQYVSSSYQEFLRRAKYAGPRLILIKDSGKKVFDGFLLSSWRLSKNEFFGLREQFFFICLYNHTRILKGSQKNRCFQMADETGFSIGAEDKQVIDNRMQIWFIYKQFIQQEVIYLIRVKLSIMKGYRVKIIFKFKNLRFGAWMRKQCIRQNYKIRKDQYLQNDYQQQCENDENVLVCVKCTQGLCEECFKQFGGQDFEALCPVCQMSSVFRQTQVEICEACADIHESEQEEMECLYKSMNLMKEKMNQLFFVGQQRLKRVELLKQQIQINENEINMIKAQTQII</sequence>
<dbReference type="InParanoid" id="A0BWJ3"/>
<dbReference type="GeneID" id="5016092"/>
<dbReference type="HOGENOM" id="CLU_928915_0_0_1"/>
<dbReference type="AlphaFoldDB" id="A0BWJ3"/>
<gene>
    <name evidence="2" type="ORF">GSPATT00032762001</name>
</gene>
<feature type="domain" description="TLDc" evidence="1">
    <location>
        <begin position="22"/>
        <end position="116"/>
    </location>
</feature>